<dbReference type="PRINTS" id="PR00090">
    <property type="entry name" value="RNGDIOXGNASE"/>
</dbReference>
<dbReference type="RefSeq" id="WP_377370638.1">
    <property type="nucleotide sequence ID" value="NZ_JAOTJD010000028.1"/>
</dbReference>
<comment type="caution">
    <text evidence="9">The sequence shown here is derived from an EMBL/GenBank/DDBJ whole genome shotgun (WGS) entry which is preliminary data.</text>
</comment>
<keyword evidence="10" id="KW-1185">Reference proteome</keyword>
<name>A0ABW6CTY8_9CAUL</name>
<dbReference type="CDD" id="cd03469">
    <property type="entry name" value="Rieske_RO_Alpha_N"/>
    <property type="match status" value="1"/>
</dbReference>
<dbReference type="PANTHER" id="PTHR43756">
    <property type="entry name" value="CHOLINE MONOOXYGENASE, CHLOROPLASTIC"/>
    <property type="match status" value="1"/>
</dbReference>
<evidence type="ECO:0000256" key="2">
    <source>
        <dbReference type="ARBA" id="ARBA00022714"/>
    </source>
</evidence>
<dbReference type="SUPFAM" id="SSF50022">
    <property type="entry name" value="ISP domain"/>
    <property type="match status" value="1"/>
</dbReference>
<dbReference type="PROSITE" id="PS00570">
    <property type="entry name" value="RING_HYDROXYL_ALPHA"/>
    <property type="match status" value="1"/>
</dbReference>
<dbReference type="Pfam" id="PF00355">
    <property type="entry name" value="Rieske"/>
    <property type="match status" value="1"/>
</dbReference>
<dbReference type="InterPro" id="IPR036922">
    <property type="entry name" value="Rieske_2Fe-2S_sf"/>
</dbReference>
<sequence length="355" mass="38412">MSDHARAAYAAVSDTLPRASALPRAAFADAQVFAAEQALVFRAGWMPVARESDLAQPGAYRSVDVGGAPLVVTRDAAGEIHVLSRVCRHRGMPVVEGAGVAKALTCPYHLWRYGLDGKLAAAPGMERSETFDRADCDLPRIATTRWGGWVFANVDGKAPPLGPQVAPLAERLAPFAPQDMVTVDTISLESPWNWKLMVENFLESYHHIGPHAGTLQKTNPGLTTYEGQGGDLFTILENPPAGEGNHGFVVAAIFPTTLLFFSEGTPLATWYELDAIEHGRFRLNIHLLAHPDLAAIPEFAAGFRAQVMTIHDEDIPACEGAQKGVMSPLYTPGPLSHLEASVWRLHRFLKARLAA</sequence>
<evidence type="ECO:0000256" key="6">
    <source>
        <dbReference type="ARBA" id="ARBA00023014"/>
    </source>
</evidence>
<dbReference type="PROSITE" id="PS51296">
    <property type="entry name" value="RIESKE"/>
    <property type="match status" value="1"/>
</dbReference>
<dbReference type="SUPFAM" id="SSF55961">
    <property type="entry name" value="Bet v1-like"/>
    <property type="match status" value="1"/>
</dbReference>
<evidence type="ECO:0000256" key="3">
    <source>
        <dbReference type="ARBA" id="ARBA00022723"/>
    </source>
</evidence>
<evidence type="ECO:0000256" key="5">
    <source>
        <dbReference type="ARBA" id="ARBA00023004"/>
    </source>
</evidence>
<dbReference type="Gene3D" id="2.102.10.10">
    <property type="entry name" value="Rieske [2Fe-2S] iron-sulphur domain"/>
    <property type="match status" value="1"/>
</dbReference>
<dbReference type="InterPro" id="IPR001663">
    <property type="entry name" value="Rng_hydr_dOase-A"/>
</dbReference>
<keyword evidence="7" id="KW-0520">NAD</keyword>
<dbReference type="EMBL" id="JAOTJD010000028">
    <property type="protein sequence ID" value="MFD3265161.1"/>
    <property type="molecule type" value="Genomic_DNA"/>
</dbReference>
<organism evidence="9 10">
    <name type="scientific">Phenylobacterium ferrooxidans</name>
    <dbReference type="NCBI Taxonomy" id="2982689"/>
    <lineage>
        <taxon>Bacteria</taxon>
        <taxon>Pseudomonadati</taxon>
        <taxon>Pseudomonadota</taxon>
        <taxon>Alphaproteobacteria</taxon>
        <taxon>Caulobacterales</taxon>
        <taxon>Caulobacteraceae</taxon>
        <taxon>Phenylobacterium</taxon>
    </lineage>
</organism>
<dbReference type="InterPro" id="IPR017941">
    <property type="entry name" value="Rieske_2Fe-2S"/>
</dbReference>
<evidence type="ECO:0000256" key="4">
    <source>
        <dbReference type="ARBA" id="ARBA00023002"/>
    </source>
</evidence>
<keyword evidence="4" id="KW-0560">Oxidoreductase</keyword>
<proteinExistence type="predicted"/>
<evidence type="ECO:0000313" key="9">
    <source>
        <dbReference type="EMBL" id="MFD3265161.1"/>
    </source>
</evidence>
<keyword evidence="5" id="KW-0408">Iron</keyword>
<protein>
    <submittedName>
        <fullName evidence="9">Aromatic ring-hydroxylating dioxygenase subunit alpha</fullName>
    </submittedName>
</protein>
<feature type="domain" description="Rieske" evidence="8">
    <location>
        <begin position="45"/>
        <end position="152"/>
    </location>
</feature>
<dbReference type="Pfam" id="PF00848">
    <property type="entry name" value="Ring_hydroxyl_A"/>
    <property type="match status" value="2"/>
</dbReference>
<dbReference type="GO" id="GO:0051213">
    <property type="term" value="F:dioxygenase activity"/>
    <property type="evidence" value="ECO:0007669"/>
    <property type="project" value="UniProtKB-KW"/>
</dbReference>
<keyword evidence="3" id="KW-0479">Metal-binding</keyword>
<dbReference type="Proteomes" id="UP001598130">
    <property type="component" value="Unassembled WGS sequence"/>
</dbReference>
<evidence type="ECO:0000256" key="1">
    <source>
        <dbReference type="ARBA" id="ARBA00001962"/>
    </source>
</evidence>
<dbReference type="InterPro" id="IPR015881">
    <property type="entry name" value="ARHD_Rieske_2Fe_2S"/>
</dbReference>
<evidence type="ECO:0000313" key="10">
    <source>
        <dbReference type="Proteomes" id="UP001598130"/>
    </source>
</evidence>
<keyword evidence="9" id="KW-0223">Dioxygenase</keyword>
<keyword evidence="6" id="KW-0411">Iron-sulfur</keyword>
<dbReference type="InterPro" id="IPR015879">
    <property type="entry name" value="Ring_hydroxy_dOase_asu_C_dom"/>
</dbReference>
<dbReference type="PANTHER" id="PTHR43756:SF5">
    <property type="entry name" value="CHOLINE MONOOXYGENASE, CHLOROPLASTIC"/>
    <property type="match status" value="1"/>
</dbReference>
<evidence type="ECO:0000256" key="7">
    <source>
        <dbReference type="ARBA" id="ARBA00023027"/>
    </source>
</evidence>
<dbReference type="Gene3D" id="3.90.380.10">
    <property type="entry name" value="Naphthalene 1,2-dioxygenase Alpha Subunit, Chain A, domain 1"/>
    <property type="match status" value="2"/>
</dbReference>
<accession>A0ABW6CTY8</accession>
<keyword evidence="2" id="KW-0001">2Fe-2S</keyword>
<reference evidence="9 10" key="1">
    <citation type="submission" date="2022-09" db="EMBL/GenBank/DDBJ databases">
        <title>New species of Phenylobacterium.</title>
        <authorList>
            <person name="Mieszkin S."/>
        </authorList>
    </citation>
    <scope>NUCLEOTIDE SEQUENCE [LARGE SCALE GENOMIC DNA]</scope>
    <source>
        <strain evidence="9 10">HK31-G</strain>
    </source>
</reference>
<evidence type="ECO:0000259" key="8">
    <source>
        <dbReference type="PROSITE" id="PS51296"/>
    </source>
</evidence>
<comment type="cofactor">
    <cofactor evidence="1">
        <name>Fe cation</name>
        <dbReference type="ChEBI" id="CHEBI:24875"/>
    </cofactor>
</comment>
<gene>
    <name evidence="9" type="ORF">OCL97_14475</name>
</gene>